<accession>A0AAV7EZ02</accession>
<comment type="caution">
    <text evidence="3">The sequence shown here is derived from an EMBL/GenBank/DDBJ whole genome shotgun (WGS) entry which is preliminary data.</text>
</comment>
<evidence type="ECO:0000256" key="2">
    <source>
        <dbReference type="SAM" id="SignalP"/>
    </source>
</evidence>
<feature type="signal peptide" evidence="2">
    <location>
        <begin position="1"/>
        <end position="23"/>
    </location>
</feature>
<sequence>MVPFDQSGTWLVVLFLVASKALGTKASGVKKQKAVFVKETIKVMKVPLQATLASVKRRPSVKKKPVPEQVDLTPHNSEKRHRSSLPLQADCAMIVPLGVAPCTSIPPLPILAPPPLLPGPSQDMPGKLGTSTEDNVTLGGLARKEFDGGYRFR</sequence>
<organism evidence="3 4">
    <name type="scientific">Aristolochia fimbriata</name>
    <name type="common">White veined hardy Dutchman's pipe vine</name>
    <dbReference type="NCBI Taxonomy" id="158543"/>
    <lineage>
        <taxon>Eukaryota</taxon>
        <taxon>Viridiplantae</taxon>
        <taxon>Streptophyta</taxon>
        <taxon>Embryophyta</taxon>
        <taxon>Tracheophyta</taxon>
        <taxon>Spermatophyta</taxon>
        <taxon>Magnoliopsida</taxon>
        <taxon>Magnoliidae</taxon>
        <taxon>Piperales</taxon>
        <taxon>Aristolochiaceae</taxon>
        <taxon>Aristolochia</taxon>
    </lineage>
</organism>
<name>A0AAV7EZ02_ARIFI</name>
<keyword evidence="4" id="KW-1185">Reference proteome</keyword>
<feature type="chain" id="PRO_5043787251" evidence="2">
    <location>
        <begin position="24"/>
        <end position="153"/>
    </location>
</feature>
<proteinExistence type="predicted"/>
<evidence type="ECO:0000256" key="1">
    <source>
        <dbReference type="SAM" id="MobiDB-lite"/>
    </source>
</evidence>
<keyword evidence="2" id="KW-0732">Signal</keyword>
<dbReference type="EMBL" id="JAINDJ010000003">
    <property type="protein sequence ID" value="KAG9453724.1"/>
    <property type="molecule type" value="Genomic_DNA"/>
</dbReference>
<dbReference type="Proteomes" id="UP000825729">
    <property type="component" value="Unassembled WGS sequence"/>
</dbReference>
<evidence type="ECO:0000313" key="4">
    <source>
        <dbReference type="Proteomes" id="UP000825729"/>
    </source>
</evidence>
<feature type="region of interest" description="Disordered" evidence="1">
    <location>
        <begin position="56"/>
        <end position="83"/>
    </location>
</feature>
<feature type="region of interest" description="Disordered" evidence="1">
    <location>
        <begin position="113"/>
        <end position="135"/>
    </location>
</feature>
<protein>
    <submittedName>
        <fullName evidence="3">Uncharacterized protein</fullName>
    </submittedName>
</protein>
<evidence type="ECO:0000313" key="3">
    <source>
        <dbReference type="EMBL" id="KAG9453724.1"/>
    </source>
</evidence>
<dbReference type="AlphaFoldDB" id="A0AAV7EZ02"/>
<reference evidence="3 4" key="1">
    <citation type="submission" date="2021-07" db="EMBL/GenBank/DDBJ databases">
        <title>The Aristolochia fimbriata genome: insights into angiosperm evolution, floral development and chemical biosynthesis.</title>
        <authorList>
            <person name="Jiao Y."/>
        </authorList>
    </citation>
    <scope>NUCLEOTIDE SEQUENCE [LARGE SCALE GENOMIC DNA]</scope>
    <source>
        <strain evidence="3">IBCAS-2021</strain>
        <tissue evidence="3">Leaf</tissue>
    </source>
</reference>
<gene>
    <name evidence="3" type="ORF">H6P81_006628</name>
</gene>